<evidence type="ECO:0000313" key="3">
    <source>
        <dbReference type="Proteomes" id="UP000063429"/>
    </source>
</evidence>
<reference evidence="3" key="1">
    <citation type="journal article" date="2015" name="Genome Announc.">
        <title>Complete Genome Sequence of Herbaspirillum hiltneri N3 (DSM 17495), Isolated from Surface-Sterilized Wheat Roots.</title>
        <authorList>
            <person name="Guizelini D."/>
            <person name="Saizaki P.M."/>
            <person name="Coimbra N.A."/>
            <person name="Weiss V.A."/>
            <person name="Faoro H."/>
            <person name="Sfeir M.Z."/>
            <person name="Baura V.A."/>
            <person name="Monteiro R.A."/>
            <person name="Chubatsu L.S."/>
            <person name="Souza E.M."/>
            <person name="Cruz L.M."/>
            <person name="Pedrosa F.O."/>
            <person name="Raittz R.T."/>
            <person name="Marchaukoski J.N."/>
            <person name="Steffens M.B."/>
        </authorList>
    </citation>
    <scope>NUCLEOTIDE SEQUENCE [LARGE SCALE GENOMIC DNA]</scope>
    <source>
        <strain evidence="3">N3</strain>
    </source>
</reference>
<gene>
    <name evidence="2" type="ORF">F506_11310</name>
</gene>
<name>A0ABN4HW22_9BURK</name>
<dbReference type="Proteomes" id="UP000063429">
    <property type="component" value="Chromosome"/>
</dbReference>
<organism evidence="2 3">
    <name type="scientific">Herbaspirillum hiltneri N3</name>
    <dbReference type="NCBI Taxonomy" id="1262470"/>
    <lineage>
        <taxon>Bacteria</taxon>
        <taxon>Pseudomonadati</taxon>
        <taxon>Pseudomonadota</taxon>
        <taxon>Betaproteobacteria</taxon>
        <taxon>Burkholderiales</taxon>
        <taxon>Oxalobacteraceae</taxon>
        <taxon>Herbaspirillum</taxon>
    </lineage>
</organism>
<dbReference type="RefSeq" id="WP_053197517.1">
    <property type="nucleotide sequence ID" value="NZ_CP011409.1"/>
</dbReference>
<feature type="region of interest" description="Disordered" evidence="1">
    <location>
        <begin position="1"/>
        <end position="20"/>
    </location>
</feature>
<evidence type="ECO:0008006" key="4">
    <source>
        <dbReference type="Google" id="ProtNLM"/>
    </source>
</evidence>
<accession>A0ABN4HW22</accession>
<dbReference type="EMBL" id="CP011409">
    <property type="protein sequence ID" value="AKZ63180.1"/>
    <property type="molecule type" value="Genomic_DNA"/>
</dbReference>
<keyword evidence="3" id="KW-1185">Reference proteome</keyword>
<evidence type="ECO:0000256" key="1">
    <source>
        <dbReference type="SAM" id="MobiDB-lite"/>
    </source>
</evidence>
<dbReference type="InterPro" id="IPR021292">
    <property type="entry name" value="DUF2863"/>
</dbReference>
<proteinExistence type="predicted"/>
<evidence type="ECO:0000313" key="2">
    <source>
        <dbReference type="EMBL" id="AKZ63180.1"/>
    </source>
</evidence>
<sequence length="413" mass="45675">MSKSKRPAGKAANTSAPSASADSFLIPAEYELDEALVDKLANLAVELATEDEASPDLPAKQRDLHRIITKSLRQQQDDVLYEALERARDQEAEAYPYLREKIEEAAETVFFSRNERSYEVNAFVIPMFVRTVGGLDAEQNFRDADAFTELTASIKEAQLESADAKVVLVSYAYHLDEIDAITYSHLEAMVRDAYAAMTDKKLTSTPAIDRSMSNWPANRFGAEDTAVELRFLLGFALKTADDPFYTIPKDEAAMDAYFAVRAQRFQAWSEKVVPLVQRCLVTDGRQFDVHFLYQDLFHGGKERGIAEYFMLQMMSELDHGLQESGVDAQRTHAIMGPVHTEGDVLLRVNIYNGETVVATAEKPLDGGGDLQIELDDTCDALLTMGVQSVALAEEFDAAGKAVNVQPYADGAVG</sequence>
<dbReference type="Pfam" id="PF11062">
    <property type="entry name" value="DUF2863"/>
    <property type="match status" value="1"/>
</dbReference>
<protein>
    <recommendedName>
        <fullName evidence="4">DUF2863 family protein</fullName>
    </recommendedName>
</protein>